<dbReference type="Proteomes" id="UP000197050">
    <property type="component" value="Chromosome"/>
</dbReference>
<dbReference type="GeneID" id="34015271"/>
<sequence length="93" mass="9991">MIFRIVDDATGAIVLSVDQPDPATAALYLKEGQSLFVGGEQLMIDDTRLHVVDGVVARKDDPDPMSTPLSGEGDELTLVLFTSQGDDRGQDED</sequence>
<reference evidence="2" key="1">
    <citation type="submission" date="2017-06" db="EMBL/GenBank/DDBJ databases">
        <title>FDA dAtabase for Regulatory Grade micrObial Sequences (FDA-ARGOS): Supporting development and validation of Infectious Disease Dx tests.</title>
        <authorList>
            <person name="Minogue T."/>
            <person name="Wolcott M."/>
            <person name="Wasieloski L."/>
            <person name="Aguilar W."/>
            <person name="Moore D."/>
            <person name="Tallon L."/>
            <person name="Sadzewicz L."/>
            <person name="Sengamalay N."/>
            <person name="Ott S."/>
            <person name="Godinez A."/>
            <person name="Nagaraj S."/>
            <person name="Nadendla S."/>
            <person name="Geyer C."/>
            <person name="Sichtig H."/>
        </authorList>
    </citation>
    <scope>NUCLEOTIDE SEQUENCE [LARGE SCALE GENOMIC DNA]</scope>
    <source>
        <strain evidence="2">FDAARGOS_289</strain>
    </source>
</reference>
<proteinExistence type="predicted"/>
<evidence type="ECO:0000313" key="2">
    <source>
        <dbReference type="Proteomes" id="UP000197050"/>
    </source>
</evidence>
<organism evidence="1 2">
    <name type="scientific">Brevundimonas vesicularis</name>
    <name type="common">Pseudomonas vesicularis</name>
    <dbReference type="NCBI Taxonomy" id="41276"/>
    <lineage>
        <taxon>Bacteria</taxon>
        <taxon>Pseudomonadati</taxon>
        <taxon>Pseudomonadota</taxon>
        <taxon>Alphaproteobacteria</taxon>
        <taxon>Caulobacterales</taxon>
        <taxon>Caulobacteraceae</taxon>
        <taxon>Brevundimonas</taxon>
    </lineage>
</organism>
<protein>
    <submittedName>
        <fullName evidence="1">Uncharacterized protein</fullName>
    </submittedName>
</protein>
<evidence type="ECO:0000313" key="1">
    <source>
        <dbReference type="EMBL" id="ASE39145.1"/>
    </source>
</evidence>
<dbReference type="KEGG" id="bvc:CEP68_06310"/>
<name>A0A1Z3U7B0_BREVE</name>
<accession>A0A1Z3U7B0</accession>
<gene>
    <name evidence="1" type="ORF">CEP68_06310</name>
</gene>
<dbReference type="EMBL" id="CP022048">
    <property type="protein sequence ID" value="ASE39145.1"/>
    <property type="molecule type" value="Genomic_DNA"/>
</dbReference>
<dbReference type="AlphaFoldDB" id="A0A1Z3U7B0"/>
<dbReference type="RefSeq" id="WP_088582464.1">
    <property type="nucleotide sequence ID" value="NZ_CP022048.2"/>
</dbReference>